<gene>
    <name evidence="1" type="ORF">OBBRIDRAFT_794435</name>
</gene>
<accession>A0A8E2DKV9</accession>
<organism evidence="1 2">
    <name type="scientific">Obba rivulosa</name>
    <dbReference type="NCBI Taxonomy" id="1052685"/>
    <lineage>
        <taxon>Eukaryota</taxon>
        <taxon>Fungi</taxon>
        <taxon>Dikarya</taxon>
        <taxon>Basidiomycota</taxon>
        <taxon>Agaricomycotina</taxon>
        <taxon>Agaricomycetes</taxon>
        <taxon>Polyporales</taxon>
        <taxon>Gelatoporiaceae</taxon>
        <taxon>Obba</taxon>
    </lineage>
</organism>
<dbReference type="AlphaFoldDB" id="A0A8E2DKV9"/>
<sequence>MEDDMRRSHGEGWLLAWCMQVANQPQFMAEQMRGDLPELPDYAYEYIDGKMPEELWQHYQQRIVAIYHQFMDLLSQGEGLSAIQQATMDQALVMQGRSINCSLINKTYGM</sequence>
<proteinExistence type="predicted"/>
<dbReference type="EMBL" id="KV722431">
    <property type="protein sequence ID" value="OCH89244.1"/>
    <property type="molecule type" value="Genomic_DNA"/>
</dbReference>
<name>A0A8E2DKV9_9APHY</name>
<reference evidence="1 2" key="1">
    <citation type="submission" date="2016-07" db="EMBL/GenBank/DDBJ databases">
        <title>Draft genome of the white-rot fungus Obba rivulosa 3A-2.</title>
        <authorList>
            <consortium name="DOE Joint Genome Institute"/>
            <person name="Miettinen O."/>
            <person name="Riley R."/>
            <person name="Acob R."/>
            <person name="Barry K."/>
            <person name="Cullen D."/>
            <person name="De Vries R."/>
            <person name="Hainaut M."/>
            <person name="Hatakka A."/>
            <person name="Henrissat B."/>
            <person name="Hilden K."/>
            <person name="Kuo R."/>
            <person name="Labutti K."/>
            <person name="Lipzen A."/>
            <person name="Makela M.R."/>
            <person name="Sandor L."/>
            <person name="Spatafora J.W."/>
            <person name="Grigoriev I.V."/>
            <person name="Hibbett D.S."/>
        </authorList>
    </citation>
    <scope>NUCLEOTIDE SEQUENCE [LARGE SCALE GENOMIC DNA]</scope>
    <source>
        <strain evidence="1 2">3A-2</strain>
    </source>
</reference>
<keyword evidence="2" id="KW-1185">Reference proteome</keyword>
<protein>
    <submittedName>
        <fullName evidence="1">Uncharacterized protein</fullName>
    </submittedName>
</protein>
<evidence type="ECO:0000313" key="1">
    <source>
        <dbReference type="EMBL" id="OCH89244.1"/>
    </source>
</evidence>
<dbReference type="Proteomes" id="UP000250043">
    <property type="component" value="Unassembled WGS sequence"/>
</dbReference>
<evidence type="ECO:0000313" key="2">
    <source>
        <dbReference type="Proteomes" id="UP000250043"/>
    </source>
</evidence>